<accession>A0A1I7Y371</accession>
<dbReference type="AlphaFoldDB" id="A0A1I7Y371"/>
<feature type="compositionally biased region" description="Basic and acidic residues" evidence="1">
    <location>
        <begin position="61"/>
        <end position="108"/>
    </location>
</feature>
<sequence>MPRPILPKHAVGGRQRSVSLTSGHQEATDLRTSSDSAEPKGSMKEIHGWCLHQHLPTTGDRAMKSQKNDMDTGKQYQRDDRAMKSQKDAMDTGKQYQRDGDDVKLRKF</sequence>
<reference evidence="3" key="1">
    <citation type="submission" date="2016-11" db="UniProtKB">
        <authorList>
            <consortium name="WormBaseParasite"/>
        </authorList>
    </citation>
    <scope>IDENTIFICATION</scope>
</reference>
<protein>
    <submittedName>
        <fullName evidence="3">Uncharacterized protein</fullName>
    </submittedName>
</protein>
<proteinExistence type="predicted"/>
<evidence type="ECO:0000256" key="1">
    <source>
        <dbReference type="SAM" id="MobiDB-lite"/>
    </source>
</evidence>
<feature type="compositionally biased region" description="Basic and acidic residues" evidence="1">
    <location>
        <begin position="37"/>
        <end position="47"/>
    </location>
</feature>
<evidence type="ECO:0000313" key="2">
    <source>
        <dbReference type="Proteomes" id="UP000095287"/>
    </source>
</evidence>
<feature type="compositionally biased region" description="Polar residues" evidence="1">
    <location>
        <begin position="16"/>
        <end position="36"/>
    </location>
</feature>
<dbReference type="WBParaSite" id="L893_g12275.t1">
    <property type="protein sequence ID" value="L893_g12275.t1"/>
    <property type="gene ID" value="L893_g12275"/>
</dbReference>
<evidence type="ECO:0000313" key="3">
    <source>
        <dbReference type="WBParaSite" id="L893_g12275.t1"/>
    </source>
</evidence>
<organism evidence="2 3">
    <name type="scientific">Steinernema glaseri</name>
    <dbReference type="NCBI Taxonomy" id="37863"/>
    <lineage>
        <taxon>Eukaryota</taxon>
        <taxon>Metazoa</taxon>
        <taxon>Ecdysozoa</taxon>
        <taxon>Nematoda</taxon>
        <taxon>Chromadorea</taxon>
        <taxon>Rhabditida</taxon>
        <taxon>Tylenchina</taxon>
        <taxon>Panagrolaimomorpha</taxon>
        <taxon>Strongyloidoidea</taxon>
        <taxon>Steinernematidae</taxon>
        <taxon>Steinernema</taxon>
    </lineage>
</organism>
<feature type="region of interest" description="Disordered" evidence="1">
    <location>
        <begin position="1"/>
        <end position="108"/>
    </location>
</feature>
<dbReference type="Proteomes" id="UP000095287">
    <property type="component" value="Unplaced"/>
</dbReference>
<name>A0A1I7Y371_9BILA</name>
<keyword evidence="2" id="KW-1185">Reference proteome</keyword>